<reference evidence="2" key="2">
    <citation type="submission" date="2023-06" db="EMBL/GenBank/DDBJ databases">
        <authorList>
            <person name="Lucena T."/>
            <person name="Sun Q."/>
        </authorList>
    </citation>
    <scope>NUCLEOTIDE SEQUENCE</scope>
    <source>
        <strain evidence="2">CECT 8869</strain>
    </source>
</reference>
<protein>
    <recommendedName>
        <fullName evidence="4">Cold-shock protein</fullName>
    </recommendedName>
</protein>
<keyword evidence="3" id="KW-1185">Reference proteome</keyword>
<gene>
    <name evidence="2" type="ORF">Q2T41_04280</name>
</gene>
<feature type="region of interest" description="Disordered" evidence="1">
    <location>
        <begin position="1"/>
        <end position="47"/>
    </location>
</feature>
<evidence type="ECO:0008006" key="4">
    <source>
        <dbReference type="Google" id="ProtNLM"/>
    </source>
</evidence>
<sequence length="47" mass="5382">MGIIKDNKKFKRKVEQSNPTNPTGNTDVDTNKFDIDKGTIKDQQNKM</sequence>
<dbReference type="EMBL" id="JAUKUC010000001">
    <property type="protein sequence ID" value="MDO1511877.1"/>
    <property type="molecule type" value="Genomic_DNA"/>
</dbReference>
<comment type="caution">
    <text evidence="2">The sequence shown here is derived from an EMBL/GenBank/DDBJ whole genome shotgun (WGS) entry which is preliminary data.</text>
</comment>
<evidence type="ECO:0000313" key="3">
    <source>
        <dbReference type="Proteomes" id="UP001168579"/>
    </source>
</evidence>
<feature type="compositionally biased region" description="Polar residues" evidence="1">
    <location>
        <begin position="16"/>
        <end position="28"/>
    </location>
</feature>
<proteinExistence type="predicted"/>
<accession>A0ABT8RN49</accession>
<feature type="compositionally biased region" description="Basic and acidic residues" evidence="1">
    <location>
        <begin position="29"/>
        <end position="47"/>
    </location>
</feature>
<organism evidence="2 3">
    <name type="scientific">Maribacter confluentis</name>
    <dbReference type="NCBI Taxonomy" id="1656093"/>
    <lineage>
        <taxon>Bacteria</taxon>
        <taxon>Pseudomonadati</taxon>
        <taxon>Bacteroidota</taxon>
        <taxon>Flavobacteriia</taxon>
        <taxon>Flavobacteriales</taxon>
        <taxon>Flavobacteriaceae</taxon>
        <taxon>Maribacter</taxon>
    </lineage>
</organism>
<reference evidence="2" key="1">
    <citation type="journal article" date="2014" name="Int. J. Syst. Evol. Microbiol.">
        <title>Complete genome of a new Firmicutes species belonging to the dominant human colonic microbiota ('Ruminococcus bicirculans') reveals two chromosomes and a selective capacity to utilize plant glucans.</title>
        <authorList>
            <consortium name="NISC Comparative Sequencing Program"/>
            <person name="Wegmann U."/>
            <person name="Louis P."/>
            <person name="Goesmann A."/>
            <person name="Henrissat B."/>
            <person name="Duncan S.H."/>
            <person name="Flint H.J."/>
        </authorList>
    </citation>
    <scope>NUCLEOTIDE SEQUENCE</scope>
    <source>
        <strain evidence="2">CECT 8869</strain>
    </source>
</reference>
<evidence type="ECO:0000313" key="2">
    <source>
        <dbReference type="EMBL" id="MDO1511877.1"/>
    </source>
</evidence>
<name>A0ABT8RN49_9FLAO</name>
<dbReference type="Proteomes" id="UP001168579">
    <property type="component" value="Unassembled WGS sequence"/>
</dbReference>
<evidence type="ECO:0000256" key="1">
    <source>
        <dbReference type="SAM" id="MobiDB-lite"/>
    </source>
</evidence>
<dbReference type="RefSeq" id="WP_179213228.1">
    <property type="nucleotide sequence ID" value="NZ_JAUKUC010000001.1"/>
</dbReference>